<comment type="caution">
    <text evidence="3">The sequence shown here is derived from an EMBL/GenBank/DDBJ whole genome shotgun (WGS) entry which is preliminary data.</text>
</comment>
<sequence length="231" mass="25312">MADPYTYNSHSTPTPSGVGYYPEDQPQYPAYGHQQPYENQEPYHNPGSEQYNPGSEPYKPSPNENQPYAPQQSSYHLAPEPYGSSTERSYTPAGQPDYLGPVNPAGYQHEQDRIPGNAGYYNDHPADQPRYTPSASPHPPAVYVSEPEDAQRSGEQRSDIDTDTDRGMDRGLGGSLAGGVAGYYLGHKKEHGLLGAIGGALLGNFIEDKVKDHKKHDDDSVLSFTRDLVSV</sequence>
<organism evidence="3 4">
    <name type="scientific">Penicillium cf. viridicatum</name>
    <dbReference type="NCBI Taxonomy" id="2972119"/>
    <lineage>
        <taxon>Eukaryota</taxon>
        <taxon>Fungi</taxon>
        <taxon>Dikarya</taxon>
        <taxon>Ascomycota</taxon>
        <taxon>Pezizomycotina</taxon>
        <taxon>Eurotiomycetes</taxon>
        <taxon>Eurotiomycetidae</taxon>
        <taxon>Eurotiales</taxon>
        <taxon>Aspergillaceae</taxon>
        <taxon>Penicillium</taxon>
    </lineage>
</organism>
<dbReference type="PANTHER" id="PTHR37014">
    <property type="entry name" value="EXPRESSION LETHALITY PROTEIN HEL10, PUTATIVE (AFU_ORTHOLOGUE AFUA_1G06580)-RELATED"/>
    <property type="match status" value="1"/>
</dbReference>
<dbReference type="Proteomes" id="UP001150942">
    <property type="component" value="Unassembled WGS sequence"/>
</dbReference>
<dbReference type="AlphaFoldDB" id="A0A9W9MXN3"/>
<gene>
    <name evidence="3" type="ORF">N7449_003539</name>
</gene>
<accession>A0A9W9MXN3</accession>
<feature type="compositionally biased region" description="Polar residues" evidence="1">
    <location>
        <begin position="62"/>
        <end position="75"/>
    </location>
</feature>
<dbReference type="EMBL" id="JAPQKQ010000002">
    <property type="protein sequence ID" value="KAJ5209160.1"/>
    <property type="molecule type" value="Genomic_DNA"/>
</dbReference>
<feature type="domain" description="Glycine zipper 2TM" evidence="2">
    <location>
        <begin position="173"/>
        <end position="210"/>
    </location>
</feature>
<dbReference type="PANTHER" id="PTHR37014:SF9">
    <property type="entry name" value="CONSERVED HISTIDINE-RICH PROTEIN (AFU_ORTHOLOGUE AFUA_1G11910)"/>
    <property type="match status" value="1"/>
</dbReference>
<feature type="region of interest" description="Disordered" evidence="1">
    <location>
        <begin position="1"/>
        <end position="169"/>
    </location>
</feature>
<evidence type="ECO:0000313" key="4">
    <source>
        <dbReference type="Proteomes" id="UP001150942"/>
    </source>
</evidence>
<evidence type="ECO:0000313" key="3">
    <source>
        <dbReference type="EMBL" id="KAJ5209160.1"/>
    </source>
</evidence>
<dbReference type="Pfam" id="PF05433">
    <property type="entry name" value="Rick_17kDa_Anti"/>
    <property type="match status" value="1"/>
</dbReference>
<name>A0A9W9MXN3_9EURO</name>
<feature type="compositionally biased region" description="Polar residues" evidence="1">
    <location>
        <begin position="1"/>
        <end position="15"/>
    </location>
</feature>
<feature type="compositionally biased region" description="Basic and acidic residues" evidence="1">
    <location>
        <begin position="149"/>
        <end position="169"/>
    </location>
</feature>
<keyword evidence="4" id="KW-1185">Reference proteome</keyword>
<reference evidence="3" key="1">
    <citation type="submission" date="2022-11" db="EMBL/GenBank/DDBJ databases">
        <authorList>
            <person name="Petersen C."/>
        </authorList>
    </citation>
    <scope>NUCLEOTIDE SEQUENCE</scope>
    <source>
        <strain evidence="3">IBT 20477</strain>
    </source>
</reference>
<dbReference type="GO" id="GO:0019867">
    <property type="term" value="C:outer membrane"/>
    <property type="evidence" value="ECO:0007669"/>
    <property type="project" value="InterPro"/>
</dbReference>
<dbReference type="InterPro" id="IPR008816">
    <property type="entry name" value="Gly_zipper_2TM_dom"/>
</dbReference>
<dbReference type="OrthoDB" id="4368344at2759"/>
<proteinExistence type="predicted"/>
<evidence type="ECO:0000259" key="2">
    <source>
        <dbReference type="Pfam" id="PF05433"/>
    </source>
</evidence>
<evidence type="ECO:0000256" key="1">
    <source>
        <dbReference type="SAM" id="MobiDB-lite"/>
    </source>
</evidence>
<reference evidence="3" key="2">
    <citation type="journal article" date="2023" name="IMA Fungus">
        <title>Comparative genomic study of the Penicillium genus elucidates a diverse pangenome and 15 lateral gene transfer events.</title>
        <authorList>
            <person name="Petersen C."/>
            <person name="Sorensen T."/>
            <person name="Nielsen M.R."/>
            <person name="Sondergaard T.E."/>
            <person name="Sorensen J.L."/>
            <person name="Fitzpatrick D.A."/>
            <person name="Frisvad J.C."/>
            <person name="Nielsen K.L."/>
        </authorList>
    </citation>
    <scope>NUCLEOTIDE SEQUENCE</scope>
    <source>
        <strain evidence="3">IBT 20477</strain>
    </source>
</reference>
<protein>
    <recommendedName>
        <fullName evidence="2">Glycine zipper 2TM domain-containing protein</fullName>
    </recommendedName>
</protein>